<dbReference type="Proteomes" id="UP001362999">
    <property type="component" value="Unassembled WGS sequence"/>
</dbReference>
<keyword evidence="1" id="KW-0723">Serine/threonine-protein kinase</keyword>
<feature type="domain" description="Alpha-type protein kinase" evidence="5">
    <location>
        <begin position="664"/>
        <end position="744"/>
    </location>
</feature>
<feature type="compositionally biased region" description="Polar residues" evidence="4">
    <location>
        <begin position="9"/>
        <end position="22"/>
    </location>
</feature>
<dbReference type="GO" id="GO:0004674">
    <property type="term" value="F:protein serine/threonine kinase activity"/>
    <property type="evidence" value="ECO:0007669"/>
    <property type="project" value="UniProtKB-KW"/>
</dbReference>
<organism evidence="6 7">
    <name type="scientific">Favolaschia claudopus</name>
    <dbReference type="NCBI Taxonomy" id="2862362"/>
    <lineage>
        <taxon>Eukaryota</taxon>
        <taxon>Fungi</taxon>
        <taxon>Dikarya</taxon>
        <taxon>Basidiomycota</taxon>
        <taxon>Agaricomycotina</taxon>
        <taxon>Agaricomycetes</taxon>
        <taxon>Agaricomycetidae</taxon>
        <taxon>Agaricales</taxon>
        <taxon>Marasmiineae</taxon>
        <taxon>Mycenaceae</taxon>
        <taxon>Favolaschia</taxon>
    </lineage>
</organism>
<feature type="region of interest" description="Disordered" evidence="4">
    <location>
        <begin position="150"/>
        <end position="179"/>
    </location>
</feature>
<dbReference type="Gene3D" id="3.20.200.10">
    <property type="entry name" value="MHCK/EF2 kinase"/>
    <property type="match status" value="1"/>
</dbReference>
<evidence type="ECO:0000256" key="4">
    <source>
        <dbReference type="SAM" id="MobiDB-lite"/>
    </source>
</evidence>
<dbReference type="PROSITE" id="PS51158">
    <property type="entry name" value="ALPHA_KINASE"/>
    <property type="match status" value="1"/>
</dbReference>
<keyword evidence="3" id="KW-0418">Kinase</keyword>
<reference evidence="6 7" key="1">
    <citation type="journal article" date="2024" name="J Genomics">
        <title>Draft genome sequencing and assembly of Favolaschia claudopus CIRM-BRFM 2984 isolated from oak limbs.</title>
        <authorList>
            <person name="Navarro D."/>
            <person name="Drula E."/>
            <person name="Chaduli D."/>
            <person name="Cazenave R."/>
            <person name="Ahrendt S."/>
            <person name="Wang J."/>
            <person name="Lipzen A."/>
            <person name="Daum C."/>
            <person name="Barry K."/>
            <person name="Grigoriev I.V."/>
            <person name="Favel A."/>
            <person name="Rosso M.N."/>
            <person name="Martin F."/>
        </authorList>
    </citation>
    <scope>NUCLEOTIDE SEQUENCE [LARGE SCALE GENOMIC DNA]</scope>
    <source>
        <strain evidence="6 7">CIRM-BRFM 2984</strain>
    </source>
</reference>
<evidence type="ECO:0000313" key="7">
    <source>
        <dbReference type="Proteomes" id="UP001362999"/>
    </source>
</evidence>
<accession>A0AAW0B4U4</accession>
<keyword evidence="7" id="KW-1185">Reference proteome</keyword>
<proteinExistence type="predicted"/>
<evidence type="ECO:0000256" key="1">
    <source>
        <dbReference type="ARBA" id="ARBA00022527"/>
    </source>
</evidence>
<evidence type="ECO:0000256" key="2">
    <source>
        <dbReference type="ARBA" id="ARBA00022679"/>
    </source>
</evidence>
<dbReference type="InterPro" id="IPR011009">
    <property type="entry name" value="Kinase-like_dom_sf"/>
</dbReference>
<dbReference type="GO" id="GO:0005524">
    <property type="term" value="F:ATP binding"/>
    <property type="evidence" value="ECO:0007669"/>
    <property type="project" value="InterPro"/>
</dbReference>
<name>A0AAW0B4U4_9AGAR</name>
<dbReference type="EMBL" id="JAWWNJ010000041">
    <property type="protein sequence ID" value="KAK7020301.1"/>
    <property type="molecule type" value="Genomic_DNA"/>
</dbReference>
<dbReference type="AlphaFoldDB" id="A0AAW0B4U4"/>
<keyword evidence="2" id="KW-0808">Transferase</keyword>
<comment type="caution">
    <text evidence="6">The sequence shown here is derived from an EMBL/GenBank/DDBJ whole genome shotgun (WGS) entry which is preliminary data.</text>
</comment>
<gene>
    <name evidence="6" type="ORF">R3P38DRAFT_2781631</name>
</gene>
<sequence>MHPNEHIPSLTSPAESSPTLHSNPIDPPPITHCMQCGRSEYLSDEKRCEGKGQDVCNWGPSCNGCTFINFRDPHKTPLSQVPIEVQIRWATKASLEIAKKDNTAAHLECTGPSCHGSNAQGQPRRANKECARLYCATCCRAAGGCSKHSSRVEESGVTSMPAPPSSTDGSDSSGDSRRYARALSEDYSRGWLGARLEGLQESRSRAEVEDDLAKNVVQVLVWFKGAPQPPKSFTTKGEDGKLVVSNIPALSAVVQDGFICVLLPSSPPSWTIYDSRLPITISPGFPILLKALDVEICFNLDVEAPRIIGSTPLAAPYLNVQSSISITPAAVAAMQLNAALVASVPVASAAATPSIPSPALPVAPAAASDNNARNTALVNSYASVDARLDQFPHRFASDMVPKMEALLSSRSETLSVEAAYGLTFDKIPYVMKTVYKHINIYNLAKKFGILDEVAVFGRSPNGTWAKVVRRVDELRKGPAPAILNLTQGSLTVGDMNAAFNPSESGPQNTVFVDESTRSESVSALISYYQSNNDGILVDFRPPALDASQPVTILEECAWWGRFVPASRSTRRAGDCCERMYDDDARVVWLEGARASELNRLCDEFRKRAEDMNVQLPDFEVAAICLITDTESEKLSLAQPWRHGTRVDMINFDATRIWFAQALTALSHYTYEASNFNSVYVDFEGFFISTGYRIFDSRTHVKDIKSNLCGSDFLGSMGASAVEGFHMNHKCNDYCVALKLVLNKSKLNNKSLNDANERL</sequence>
<dbReference type="SUPFAM" id="SSF56112">
    <property type="entry name" value="Protein kinase-like (PK-like)"/>
    <property type="match status" value="1"/>
</dbReference>
<protein>
    <recommendedName>
        <fullName evidence="5">Alpha-type protein kinase domain-containing protein</fullName>
    </recommendedName>
</protein>
<evidence type="ECO:0000313" key="6">
    <source>
        <dbReference type="EMBL" id="KAK7020301.1"/>
    </source>
</evidence>
<dbReference type="InterPro" id="IPR004166">
    <property type="entry name" value="a-kinase_dom"/>
</dbReference>
<evidence type="ECO:0000259" key="5">
    <source>
        <dbReference type="PROSITE" id="PS51158"/>
    </source>
</evidence>
<feature type="region of interest" description="Disordered" evidence="4">
    <location>
        <begin position="1"/>
        <end position="24"/>
    </location>
</feature>
<dbReference type="Pfam" id="PF02816">
    <property type="entry name" value="Alpha_kinase"/>
    <property type="match status" value="1"/>
</dbReference>
<evidence type="ECO:0000256" key="3">
    <source>
        <dbReference type="ARBA" id="ARBA00022777"/>
    </source>
</evidence>